<reference evidence="3" key="1">
    <citation type="journal article" date="2019" name="Int. J. Syst. Evol. Microbiol.">
        <title>The Global Catalogue of Microorganisms (GCM) 10K type strain sequencing project: providing services to taxonomists for standard genome sequencing and annotation.</title>
        <authorList>
            <consortium name="The Broad Institute Genomics Platform"/>
            <consortium name="The Broad Institute Genome Sequencing Center for Infectious Disease"/>
            <person name="Wu L."/>
            <person name="Ma J."/>
        </authorList>
    </citation>
    <scope>NUCLEOTIDE SEQUENCE [LARGE SCALE GENOMIC DNA]</scope>
    <source>
        <strain evidence="3">CGMCC 4.1469</strain>
    </source>
</reference>
<dbReference type="EMBL" id="JBHSMQ010000001">
    <property type="protein sequence ID" value="MFC5454051.1"/>
    <property type="molecule type" value="Genomic_DNA"/>
</dbReference>
<feature type="transmembrane region" description="Helical" evidence="1">
    <location>
        <begin position="29"/>
        <end position="46"/>
    </location>
</feature>
<keyword evidence="1" id="KW-1133">Transmembrane helix</keyword>
<evidence type="ECO:0000256" key="1">
    <source>
        <dbReference type="SAM" id="Phobius"/>
    </source>
</evidence>
<comment type="caution">
    <text evidence="2">The sequence shown here is derived from an EMBL/GenBank/DDBJ whole genome shotgun (WGS) entry which is preliminary data.</text>
</comment>
<keyword evidence="1" id="KW-0812">Transmembrane</keyword>
<keyword evidence="1" id="KW-0472">Membrane</keyword>
<gene>
    <name evidence="2" type="ORF">ACFQDI_04205</name>
</gene>
<name>A0ABW0KND6_9BACT</name>
<protein>
    <submittedName>
        <fullName evidence="2">Uncharacterized protein</fullName>
    </submittedName>
</protein>
<evidence type="ECO:0000313" key="2">
    <source>
        <dbReference type="EMBL" id="MFC5454051.1"/>
    </source>
</evidence>
<organism evidence="2 3">
    <name type="scientific">Prosthecobacter fluviatilis</name>
    <dbReference type="NCBI Taxonomy" id="445931"/>
    <lineage>
        <taxon>Bacteria</taxon>
        <taxon>Pseudomonadati</taxon>
        <taxon>Verrucomicrobiota</taxon>
        <taxon>Verrucomicrobiia</taxon>
        <taxon>Verrucomicrobiales</taxon>
        <taxon>Verrucomicrobiaceae</taxon>
        <taxon>Prosthecobacter</taxon>
    </lineage>
</organism>
<dbReference type="Proteomes" id="UP001596052">
    <property type="component" value="Unassembled WGS sequence"/>
</dbReference>
<evidence type="ECO:0000313" key="3">
    <source>
        <dbReference type="Proteomes" id="UP001596052"/>
    </source>
</evidence>
<accession>A0ABW0KND6</accession>
<proteinExistence type="predicted"/>
<sequence length="125" mass="14181">MEIVIALFFLALILLVILPTLPHSRRLRVILAILAIPGIIFAYRVLEMYASTGAQSARLDEFIKKCDNLLNQGKTEEVRAILADYMQKRGKHNPESSALASRAHLLYHLIKEKELEIELAKLSEK</sequence>
<dbReference type="RefSeq" id="WP_377163728.1">
    <property type="nucleotide sequence ID" value="NZ_JBHSMQ010000001.1"/>
</dbReference>
<keyword evidence="3" id="KW-1185">Reference proteome</keyword>